<sequence length="331" mass="37959">MSYFFDYERIVQEIRKRNVKRVLLQFPEGLKPFSTEVVDSLNRRLPEVEFVISGEPSWGACDIAEDEAKIVGVDLIVHFGHTPYTWYYPKFPTLFVEAESNLDVNEEAVKQLKNKLREYGAKKVSLTSTVQHYKLLDKIRHKLDGFEVVIGNPSSPFMHPGQILGCDYKAANVEADVYVNVSGGVFHALGLGLSTLKPTLKLDPYTNKVEDLTQEVNRILRVRYSKIMKAMDARTWVIIQGVKVGQNRPLMVKYLEKRLREMGNTVYVVTNKVLNVDVLRNIDRSNIDAYVVTSCPRLPIDDLYNYEKPVLTPGEAKMIILNKLEPYIFPW</sequence>
<gene>
    <name evidence="1" type="primary">dph2</name>
    <name evidence="1" type="ORF">TQ35_0005960</name>
</gene>
<protein>
    <submittedName>
        <fullName evidence="1">Diphthamide biosynthesis enzyme Dph2</fullName>
    </submittedName>
</protein>
<dbReference type="Proteomes" id="UP000053480">
    <property type="component" value="Unassembled WGS sequence"/>
</dbReference>
<reference evidence="1" key="1">
    <citation type="submission" date="2024-07" db="EMBL/GenBank/DDBJ databases">
        <title>Metagenome and Metagenome-Assembled Genomes of Archaea from a hot spring from the geothermal field of Los Azufres, Mexico.</title>
        <authorList>
            <person name="Marin-Paredes R."/>
            <person name="Martinez-Romero E."/>
            <person name="Servin-Garciduenas L.E."/>
        </authorList>
    </citation>
    <scope>NUCLEOTIDE SEQUENCE</scope>
    <source>
        <strain evidence="1">AZ1-454</strain>
    </source>
</reference>
<dbReference type="EMBL" id="JZWS03000006">
    <property type="protein sequence ID" value="MEW9491731.1"/>
    <property type="molecule type" value="Genomic_DNA"/>
</dbReference>
<evidence type="ECO:0000313" key="1">
    <source>
        <dbReference type="EMBL" id="MEW9491731.1"/>
    </source>
</evidence>
<name>A0ACC6TPD4_9CREN</name>
<comment type="caution">
    <text evidence="1">The sequence shown here is derived from an EMBL/GenBank/DDBJ whole genome shotgun (WGS) entry which is preliminary data.</text>
</comment>
<accession>A0ACC6TPD4</accession>
<evidence type="ECO:0000313" key="2">
    <source>
        <dbReference type="Proteomes" id="UP000053480"/>
    </source>
</evidence>
<organism evidence="1 2">
    <name type="scientific">Candidatus Aramenus sulfurataquae</name>
    <dbReference type="NCBI Taxonomy" id="1326980"/>
    <lineage>
        <taxon>Archaea</taxon>
        <taxon>Thermoproteota</taxon>
        <taxon>Thermoprotei</taxon>
        <taxon>Sulfolobales</taxon>
        <taxon>Sulfolobaceae</taxon>
        <taxon>Candidatus Aramenus</taxon>
    </lineage>
</organism>
<proteinExistence type="predicted"/>